<dbReference type="AlphaFoldDB" id="A0A1Q9A629"/>
<organism evidence="1 2">
    <name type="scientific">Allorhizobium taibaishanense</name>
    <dbReference type="NCBI Taxonomy" id="887144"/>
    <lineage>
        <taxon>Bacteria</taxon>
        <taxon>Pseudomonadati</taxon>
        <taxon>Pseudomonadota</taxon>
        <taxon>Alphaproteobacteria</taxon>
        <taxon>Hyphomicrobiales</taxon>
        <taxon>Rhizobiaceae</taxon>
        <taxon>Rhizobium/Agrobacterium group</taxon>
        <taxon>Allorhizobium</taxon>
    </lineage>
</organism>
<sequence>MPDFVRERAPLKGDRRDAEKMQSDVRKLINKARSSEYYFLIYILGMALQELDNIEKGYPTSIAP</sequence>
<accession>A0A1Q9A629</accession>
<dbReference type="EMBL" id="MKIN01000021">
    <property type="protein sequence ID" value="OLP50044.1"/>
    <property type="molecule type" value="Genomic_DNA"/>
</dbReference>
<proteinExistence type="predicted"/>
<dbReference type="Proteomes" id="UP000185598">
    <property type="component" value="Unassembled WGS sequence"/>
</dbReference>
<protein>
    <submittedName>
        <fullName evidence="1">Uncharacterized protein</fullName>
    </submittedName>
</protein>
<evidence type="ECO:0000313" key="1">
    <source>
        <dbReference type="EMBL" id="OLP50044.1"/>
    </source>
</evidence>
<name>A0A1Q9A629_9HYPH</name>
<reference evidence="1 2" key="1">
    <citation type="submission" date="2016-09" db="EMBL/GenBank/DDBJ databases">
        <title>Rhizobium oryziradicis sp. nov., isolated from the root of rice.</title>
        <authorList>
            <person name="Zhao J."/>
            <person name="Zhang X."/>
        </authorList>
    </citation>
    <scope>NUCLEOTIDE SEQUENCE [LARGE SCALE GENOMIC DNA]</scope>
    <source>
        <strain evidence="1 2">14971</strain>
    </source>
</reference>
<comment type="caution">
    <text evidence="1">The sequence shown here is derived from an EMBL/GenBank/DDBJ whole genome shotgun (WGS) entry which is preliminary data.</text>
</comment>
<gene>
    <name evidence="1" type="ORF">BJF91_11905</name>
</gene>
<keyword evidence="2" id="KW-1185">Reference proteome</keyword>
<evidence type="ECO:0000313" key="2">
    <source>
        <dbReference type="Proteomes" id="UP000185598"/>
    </source>
</evidence>